<dbReference type="InterPro" id="IPR001509">
    <property type="entry name" value="Epimerase_deHydtase"/>
</dbReference>
<dbReference type="EMBL" id="UOGK01000194">
    <property type="protein sequence ID" value="VAX39073.1"/>
    <property type="molecule type" value="Genomic_DNA"/>
</dbReference>
<dbReference type="SUPFAM" id="SSF51735">
    <property type="entry name" value="NAD(P)-binding Rossmann-fold domains"/>
    <property type="match status" value="1"/>
</dbReference>
<dbReference type="InterPro" id="IPR036291">
    <property type="entry name" value="NAD(P)-bd_dom_sf"/>
</dbReference>
<dbReference type="GO" id="GO:0008460">
    <property type="term" value="F:dTDP-glucose 4,6-dehydratase activity"/>
    <property type="evidence" value="ECO:0007669"/>
    <property type="project" value="UniProtKB-EC"/>
</dbReference>
<dbReference type="EC" id="4.2.1.46" evidence="3"/>
<gene>
    <name evidence="3" type="ORF">MNBD_PLANCTO03-871</name>
</gene>
<reference evidence="3" key="1">
    <citation type="submission" date="2018-06" db="EMBL/GenBank/DDBJ databases">
        <authorList>
            <person name="Zhirakovskaya E."/>
        </authorList>
    </citation>
    <scope>NUCLEOTIDE SEQUENCE</scope>
</reference>
<keyword evidence="1" id="KW-0520">NAD</keyword>
<keyword evidence="3" id="KW-0456">Lyase</keyword>
<accession>A0A3B1DQD7</accession>
<sequence length="333" mass="36402">MVQQSSTIVVTGAAGFIGSHVATALVARGERVVGIDNFDPYYDRAIKEANLARVRKTVSETRLGEPSHRELFTCLEMDICDEQGMDELFMRERPTGVVHLAAKAGVRPSVADPVGYARVNLLGTASVLRAAERAGCGRFVMASSSSVYGNNEKTPFAEDDPVEHPISPYASTKRGCELLAHTHHHLTGMPTACLRFFTVYGPGQRPDLAIAKFMRLMRTGQPITMFGDGSMSRDYTYIEDIVRGVLAAYDRVDGFGYRVWNLGSDKPVRLDALIAQIGEVTGIEPRVEREDAPAGDVEITWADVSRSRAELGYSPTMERIKGLGRQWAAMTGG</sequence>
<protein>
    <submittedName>
        <fullName evidence="3">dTDP-glucose 4,6-dehydratase</fullName>
        <ecNumber evidence="3">4.2.1.46</ecNumber>
    </submittedName>
</protein>
<organism evidence="3">
    <name type="scientific">hydrothermal vent metagenome</name>
    <dbReference type="NCBI Taxonomy" id="652676"/>
    <lineage>
        <taxon>unclassified sequences</taxon>
        <taxon>metagenomes</taxon>
        <taxon>ecological metagenomes</taxon>
    </lineage>
</organism>
<dbReference type="PRINTS" id="PR01713">
    <property type="entry name" value="NUCEPIMERASE"/>
</dbReference>
<evidence type="ECO:0000256" key="1">
    <source>
        <dbReference type="ARBA" id="ARBA00023027"/>
    </source>
</evidence>
<dbReference type="PANTHER" id="PTHR43574">
    <property type="entry name" value="EPIMERASE-RELATED"/>
    <property type="match status" value="1"/>
</dbReference>
<feature type="domain" description="NAD-dependent epimerase/dehydratase" evidence="2">
    <location>
        <begin position="8"/>
        <end position="263"/>
    </location>
</feature>
<evidence type="ECO:0000313" key="3">
    <source>
        <dbReference type="EMBL" id="VAX39073.1"/>
    </source>
</evidence>
<dbReference type="Pfam" id="PF01370">
    <property type="entry name" value="Epimerase"/>
    <property type="match status" value="1"/>
</dbReference>
<proteinExistence type="predicted"/>
<dbReference type="Gene3D" id="3.40.50.720">
    <property type="entry name" value="NAD(P)-binding Rossmann-like Domain"/>
    <property type="match status" value="1"/>
</dbReference>
<evidence type="ECO:0000259" key="2">
    <source>
        <dbReference type="Pfam" id="PF01370"/>
    </source>
</evidence>
<dbReference type="AlphaFoldDB" id="A0A3B1DQD7"/>
<name>A0A3B1DQD7_9ZZZZ</name>